<gene>
    <name evidence="1" type="ORF">C1I98_13375</name>
</gene>
<evidence type="ECO:0008006" key="3">
    <source>
        <dbReference type="Google" id="ProtNLM"/>
    </source>
</evidence>
<name>A0A2W2GCN8_9ACTN</name>
<organism evidence="1 2">
    <name type="scientific">Spongiactinospora gelatinilytica</name>
    <dbReference type="NCBI Taxonomy" id="2666298"/>
    <lineage>
        <taxon>Bacteria</taxon>
        <taxon>Bacillati</taxon>
        <taxon>Actinomycetota</taxon>
        <taxon>Actinomycetes</taxon>
        <taxon>Streptosporangiales</taxon>
        <taxon>Streptosporangiaceae</taxon>
        <taxon>Spongiactinospora</taxon>
    </lineage>
</organism>
<comment type="caution">
    <text evidence="1">The sequence shown here is derived from an EMBL/GenBank/DDBJ whole genome shotgun (WGS) entry which is preliminary data.</text>
</comment>
<proteinExistence type="predicted"/>
<dbReference type="EMBL" id="POUA01000086">
    <property type="protein sequence ID" value="PZG47456.1"/>
    <property type="molecule type" value="Genomic_DNA"/>
</dbReference>
<keyword evidence="2" id="KW-1185">Reference proteome</keyword>
<dbReference type="InterPro" id="IPR026325">
    <property type="entry name" value="DUF932"/>
</dbReference>
<dbReference type="Pfam" id="PF06067">
    <property type="entry name" value="DUF932"/>
    <property type="match status" value="1"/>
</dbReference>
<dbReference type="AlphaFoldDB" id="A0A2W2GCN8"/>
<dbReference type="InterPro" id="IPR017686">
    <property type="entry name" value="Phg/plasmid-like_prot"/>
</dbReference>
<reference evidence="1 2" key="1">
    <citation type="submission" date="2018-01" db="EMBL/GenBank/DDBJ databases">
        <title>Draft genome sequence of Sphaerisporangium sp. 7K107.</title>
        <authorList>
            <person name="Sahin N."/>
            <person name="Saygin H."/>
            <person name="Ay H."/>
        </authorList>
    </citation>
    <scope>NUCLEOTIDE SEQUENCE [LARGE SCALE GENOMIC DNA]</scope>
    <source>
        <strain evidence="1 2">7K107</strain>
    </source>
</reference>
<evidence type="ECO:0000313" key="1">
    <source>
        <dbReference type="EMBL" id="PZG47456.1"/>
    </source>
</evidence>
<dbReference type="Proteomes" id="UP000248544">
    <property type="component" value="Unassembled WGS sequence"/>
</dbReference>
<evidence type="ECO:0000313" key="2">
    <source>
        <dbReference type="Proteomes" id="UP000248544"/>
    </source>
</evidence>
<dbReference type="NCBIfam" id="TIGR03299">
    <property type="entry name" value="LGT_TIGR03299"/>
    <property type="match status" value="1"/>
</dbReference>
<accession>A0A2W2GCN8</accession>
<dbReference type="RefSeq" id="WP_111167492.1">
    <property type="nucleotide sequence ID" value="NZ_POUA01000086.1"/>
</dbReference>
<sequence length="375" mass="41757">MTITDVNEQLYQQRRAAIESGRWTRRDDGSYVAWDRAEVLGREGLDMTTGRAALYTSTPAWHGLGTVIPGGISDIDEVLRLGGIDFDVEKRDVRYSFMGDADAVPALRTMPGQYVTVRSDTGAALGVVGSRYEVIQNRELFTFLEDLVDHHGVIWESAGALRDGRRVFVCMRLPENVIIDRGGLADEIVLILSVINSHDGRGTAEAVPSGWRIVCANTERFALRDAVSRWSIRHTSGALGRIEEARRALGLTVEYAHAFEEEETALARTDIALDEFHRVIADLWPVDRDATARTTGMADRRRETLTAMFEGESVRVGRTAYAAERSITDYLDHVAPRRPGKTMTEEIARATALMEGADDAIKTQAHRRLMALVRR</sequence>
<protein>
    <recommendedName>
        <fullName evidence="3">DUF932 domain-containing protein</fullName>
    </recommendedName>
</protein>